<gene>
    <name evidence="2" type="ORF">D3M95_07530</name>
</gene>
<evidence type="ECO:0000259" key="1">
    <source>
        <dbReference type="Pfam" id="PF07510"/>
    </source>
</evidence>
<evidence type="ECO:0000313" key="2">
    <source>
        <dbReference type="EMBL" id="RIX34402.1"/>
    </source>
</evidence>
<dbReference type="RefSeq" id="WP_119664922.1">
    <property type="nucleotide sequence ID" value="NZ_QXJK01000007.1"/>
</dbReference>
<comment type="caution">
    <text evidence="2">The sequence shown here is derived from an EMBL/GenBank/DDBJ whole genome shotgun (WGS) entry which is preliminary data.</text>
</comment>
<reference evidence="2 3" key="1">
    <citation type="submission" date="2018-09" db="EMBL/GenBank/DDBJ databases">
        <title>Optimization and identification of Corynebacterium falsenii FN1-14 from fish paste.</title>
        <authorList>
            <person name="Daroonpunt R."/>
            <person name="Tanasupawat S."/>
        </authorList>
    </citation>
    <scope>NUCLEOTIDE SEQUENCE [LARGE SCALE GENOMIC DNA]</scope>
    <source>
        <strain evidence="2 3">FN1-14</strain>
    </source>
</reference>
<organism evidence="2 3">
    <name type="scientific">Corynebacterium falsenii</name>
    <dbReference type="NCBI Taxonomy" id="108486"/>
    <lineage>
        <taxon>Bacteria</taxon>
        <taxon>Bacillati</taxon>
        <taxon>Actinomycetota</taxon>
        <taxon>Actinomycetes</taxon>
        <taxon>Mycobacteriales</taxon>
        <taxon>Corynebacteriaceae</taxon>
        <taxon>Corynebacterium</taxon>
    </lineage>
</organism>
<keyword evidence="3" id="KW-1185">Reference proteome</keyword>
<name>A0A418Q6B3_9CORY</name>
<feature type="domain" description="GmrSD restriction endonucleases C-terminal" evidence="1">
    <location>
        <begin position="119"/>
        <end position="190"/>
    </location>
</feature>
<dbReference type="InterPro" id="IPR011089">
    <property type="entry name" value="GmrSD_C"/>
</dbReference>
<dbReference type="Pfam" id="PF07510">
    <property type="entry name" value="GmrSD_C"/>
    <property type="match status" value="1"/>
</dbReference>
<protein>
    <submittedName>
        <fullName evidence="2">DUF1524 domain-containing protein</fullName>
    </submittedName>
</protein>
<dbReference type="EMBL" id="QXJK01000007">
    <property type="protein sequence ID" value="RIX34402.1"/>
    <property type="molecule type" value="Genomic_DNA"/>
</dbReference>
<dbReference type="OrthoDB" id="5196645at2"/>
<proteinExistence type="predicted"/>
<dbReference type="Proteomes" id="UP000285278">
    <property type="component" value="Unassembled WGS sequence"/>
</dbReference>
<dbReference type="AlphaFoldDB" id="A0A418Q6B3"/>
<accession>A0A418Q6B3</accession>
<dbReference type="STRING" id="1451189.CFAL_07500"/>
<evidence type="ECO:0000313" key="3">
    <source>
        <dbReference type="Proteomes" id="UP000285278"/>
    </source>
</evidence>
<sequence length="213" mass="23977">MRRVFFSPFVAFVAVLIVLFVLFFFSTPQRSPSSRPHQVLAAQLSEDLDRVQLIDMRVRVLGYARERFGHGWGHHVRDGMMCTSRQHELRELFGGSGCAPPPPDATAPDPYTGETIRADAVDIDHLVPLAAAWDLGAWSWDQRTRMEFANDLDRNLIVTSSAVNREKSDATLSEWLPTYDVCAYSTAFVRVVADYHLMLPRADMEAARTSCGM</sequence>